<keyword evidence="2" id="KW-0346">Stress response</keyword>
<organism evidence="2 3">
    <name type="scientific">Desulfurispira natronophila</name>
    <dbReference type="NCBI Taxonomy" id="682562"/>
    <lineage>
        <taxon>Bacteria</taxon>
        <taxon>Pseudomonadati</taxon>
        <taxon>Chrysiogenota</taxon>
        <taxon>Chrysiogenia</taxon>
        <taxon>Chrysiogenales</taxon>
        <taxon>Chrysiogenaceae</taxon>
        <taxon>Desulfurispira</taxon>
    </lineage>
</organism>
<evidence type="ECO:0000313" key="2">
    <source>
        <dbReference type="EMBL" id="MBB5021481.1"/>
    </source>
</evidence>
<dbReference type="AlphaFoldDB" id="A0A7W8DGH0"/>
<dbReference type="Gene3D" id="2.40.128.270">
    <property type="match status" value="1"/>
</dbReference>
<protein>
    <submittedName>
        <fullName evidence="2">Heat shock protein HslJ</fullName>
    </submittedName>
</protein>
<evidence type="ECO:0000313" key="3">
    <source>
        <dbReference type="Proteomes" id="UP000528322"/>
    </source>
</evidence>
<reference evidence="2 3" key="1">
    <citation type="submission" date="2020-08" db="EMBL/GenBank/DDBJ databases">
        <title>Genomic Encyclopedia of Type Strains, Phase IV (KMG-IV): sequencing the most valuable type-strain genomes for metagenomic binning, comparative biology and taxonomic classification.</title>
        <authorList>
            <person name="Goeker M."/>
        </authorList>
    </citation>
    <scope>NUCLEOTIDE SEQUENCE [LARGE SCALE GENOMIC DNA]</scope>
    <source>
        <strain evidence="2 3">DSM 22071</strain>
    </source>
</reference>
<dbReference type="InterPro" id="IPR038670">
    <property type="entry name" value="HslJ-like_sf"/>
</dbReference>
<feature type="domain" description="DUF306" evidence="1">
    <location>
        <begin position="213"/>
        <end position="315"/>
    </location>
</feature>
<dbReference type="PANTHER" id="PTHR35535">
    <property type="entry name" value="HEAT SHOCK PROTEIN HSLJ"/>
    <property type="match status" value="1"/>
</dbReference>
<sequence>MSSAASALVTGVLLLAAIAGCSTTPDPAQRECQKETAPLEFLVCGHRLVVIEQINPDTVFLYVDERTLALEWDESQAGYVSLPAGTAFVPGSSGGKLVFEGEELPECYPTKPLQLPFRATGNEPPWRLDITHGEMILITEYGQRLRRFAEPVSKAGTDGSVYFYAKENGTRLEVVVTPAICIDTMTGMPYPYHVQTLSQKTLSGCGGEPESLLRGVEWQVTHLKGDPLSRGIQMTLQFTEEGLVRGTAGCNTYMGTFRLTGERMLISDLATTKMACDPETMAQEQLFLSLLIDAYRFFVTGDGELELFTASGPILRAVPGSDRSHRSR</sequence>
<name>A0A7W8DGH0_9BACT</name>
<dbReference type="EMBL" id="JACHID010000004">
    <property type="protein sequence ID" value="MBB5021481.1"/>
    <property type="molecule type" value="Genomic_DNA"/>
</dbReference>
<dbReference type="InterPro" id="IPR005184">
    <property type="entry name" value="DUF306_Meta_HslJ"/>
</dbReference>
<comment type="caution">
    <text evidence="2">The sequence shown here is derived from an EMBL/GenBank/DDBJ whole genome shotgun (WGS) entry which is preliminary data.</text>
</comment>
<evidence type="ECO:0000259" key="1">
    <source>
        <dbReference type="Pfam" id="PF03724"/>
    </source>
</evidence>
<keyword evidence="3" id="KW-1185">Reference proteome</keyword>
<dbReference type="Proteomes" id="UP000528322">
    <property type="component" value="Unassembled WGS sequence"/>
</dbReference>
<accession>A0A7W8DGH0</accession>
<dbReference type="PANTHER" id="PTHR35535:SF1">
    <property type="entry name" value="HEAT SHOCK PROTEIN HSLJ"/>
    <property type="match status" value="1"/>
</dbReference>
<dbReference type="Pfam" id="PF03724">
    <property type="entry name" value="META"/>
    <property type="match status" value="1"/>
</dbReference>
<gene>
    <name evidence="2" type="ORF">HNR37_000793</name>
</gene>
<dbReference type="InterPro" id="IPR053147">
    <property type="entry name" value="Hsp_HslJ-like"/>
</dbReference>
<proteinExistence type="predicted"/>